<comment type="cofactor">
    <cofactor evidence="1 5">
        <name>heme</name>
        <dbReference type="ChEBI" id="CHEBI:30413"/>
    </cofactor>
</comment>
<evidence type="ECO:0000256" key="3">
    <source>
        <dbReference type="ARBA" id="ARBA00022723"/>
    </source>
</evidence>
<dbReference type="GO" id="GO:0016705">
    <property type="term" value="F:oxidoreductase activity, acting on paired donors, with incorporation or reduction of molecular oxygen"/>
    <property type="evidence" value="ECO:0007669"/>
    <property type="project" value="InterPro"/>
</dbReference>
<evidence type="ECO:0000256" key="2">
    <source>
        <dbReference type="ARBA" id="ARBA00010617"/>
    </source>
</evidence>
<evidence type="ECO:0000256" key="1">
    <source>
        <dbReference type="ARBA" id="ARBA00001971"/>
    </source>
</evidence>
<evidence type="ECO:0000256" key="5">
    <source>
        <dbReference type="PIRSR" id="PIRSR602403-1"/>
    </source>
</evidence>
<proteinExistence type="inferred from homology"/>
<evidence type="ECO:0000313" key="9">
    <source>
        <dbReference type="Proteomes" id="UP000800092"/>
    </source>
</evidence>
<dbReference type="Pfam" id="PF00067">
    <property type="entry name" value="p450"/>
    <property type="match status" value="1"/>
</dbReference>
<dbReference type="OrthoDB" id="3934656at2759"/>
<keyword evidence="5" id="KW-0349">Heme</keyword>
<keyword evidence="3 5" id="KW-0479">Metal-binding</keyword>
<dbReference type="AlphaFoldDB" id="A0A6A6HI80"/>
<dbReference type="PANTHER" id="PTHR24305:SF168">
    <property type="entry name" value="P450, PUTATIVE (EUROFUNG)-RELATED"/>
    <property type="match status" value="1"/>
</dbReference>
<feature type="signal peptide" evidence="7">
    <location>
        <begin position="1"/>
        <end position="29"/>
    </location>
</feature>
<dbReference type="InterPro" id="IPR036396">
    <property type="entry name" value="Cyt_P450_sf"/>
</dbReference>
<dbReference type="Proteomes" id="UP000800092">
    <property type="component" value="Unassembled WGS sequence"/>
</dbReference>
<evidence type="ECO:0000256" key="4">
    <source>
        <dbReference type="ARBA" id="ARBA00023004"/>
    </source>
</evidence>
<evidence type="ECO:0000313" key="8">
    <source>
        <dbReference type="EMBL" id="KAF2237796.1"/>
    </source>
</evidence>
<keyword evidence="7" id="KW-0732">Signal</keyword>
<dbReference type="InterPro" id="IPR050121">
    <property type="entry name" value="Cytochrome_P450_monoxygenase"/>
</dbReference>
<dbReference type="SUPFAM" id="SSF48264">
    <property type="entry name" value="Cytochrome P450"/>
    <property type="match status" value="1"/>
</dbReference>
<dbReference type="GO" id="GO:0005506">
    <property type="term" value="F:iron ion binding"/>
    <property type="evidence" value="ECO:0007669"/>
    <property type="project" value="InterPro"/>
</dbReference>
<feature type="binding site" description="axial binding residue" evidence="5">
    <location>
        <position position="458"/>
    </location>
    <ligand>
        <name>heme</name>
        <dbReference type="ChEBI" id="CHEBI:30413"/>
    </ligand>
    <ligandPart>
        <name>Fe</name>
        <dbReference type="ChEBI" id="CHEBI:18248"/>
    </ligandPart>
</feature>
<reference evidence="8" key="1">
    <citation type="journal article" date="2020" name="Stud. Mycol.">
        <title>101 Dothideomycetes genomes: a test case for predicting lifestyles and emergence of pathogens.</title>
        <authorList>
            <person name="Haridas S."/>
            <person name="Albert R."/>
            <person name="Binder M."/>
            <person name="Bloem J."/>
            <person name="Labutti K."/>
            <person name="Salamov A."/>
            <person name="Andreopoulos B."/>
            <person name="Baker S."/>
            <person name="Barry K."/>
            <person name="Bills G."/>
            <person name="Bluhm B."/>
            <person name="Cannon C."/>
            <person name="Castanera R."/>
            <person name="Culley D."/>
            <person name="Daum C."/>
            <person name="Ezra D."/>
            <person name="Gonzalez J."/>
            <person name="Henrissat B."/>
            <person name="Kuo A."/>
            <person name="Liang C."/>
            <person name="Lipzen A."/>
            <person name="Lutzoni F."/>
            <person name="Magnuson J."/>
            <person name="Mondo S."/>
            <person name="Nolan M."/>
            <person name="Ohm R."/>
            <person name="Pangilinan J."/>
            <person name="Park H.-J."/>
            <person name="Ramirez L."/>
            <person name="Alfaro M."/>
            <person name="Sun H."/>
            <person name="Tritt A."/>
            <person name="Yoshinaga Y."/>
            <person name="Zwiers L.-H."/>
            <person name="Turgeon B."/>
            <person name="Goodwin S."/>
            <person name="Spatafora J."/>
            <person name="Crous P."/>
            <person name="Grigoriev I."/>
        </authorList>
    </citation>
    <scope>NUCLEOTIDE SEQUENCE</scope>
    <source>
        <strain evidence="8">Tuck. ex Michener</strain>
    </source>
</reference>
<protein>
    <submittedName>
        <fullName evidence="8">Putative P450 monooxygenase</fullName>
    </submittedName>
</protein>
<feature type="compositionally biased region" description="Basic and acidic residues" evidence="6">
    <location>
        <begin position="419"/>
        <end position="428"/>
    </location>
</feature>
<dbReference type="Gene3D" id="1.10.630.10">
    <property type="entry name" value="Cytochrome P450"/>
    <property type="match status" value="1"/>
</dbReference>
<feature type="chain" id="PRO_5025585408" evidence="7">
    <location>
        <begin position="30"/>
        <end position="532"/>
    </location>
</feature>
<dbReference type="PRINTS" id="PR00465">
    <property type="entry name" value="EP450IV"/>
</dbReference>
<dbReference type="CDD" id="cd11060">
    <property type="entry name" value="CYP57A1-like"/>
    <property type="match status" value="1"/>
</dbReference>
<dbReference type="InterPro" id="IPR002403">
    <property type="entry name" value="Cyt_P450_E_grp-IV"/>
</dbReference>
<keyword evidence="9" id="KW-1185">Reference proteome</keyword>
<dbReference type="InterPro" id="IPR001128">
    <property type="entry name" value="Cyt_P450"/>
</dbReference>
<keyword evidence="8" id="KW-0503">Monooxygenase</keyword>
<feature type="region of interest" description="Disordered" evidence="6">
    <location>
        <begin position="419"/>
        <end position="439"/>
    </location>
</feature>
<dbReference type="PRINTS" id="PR00385">
    <property type="entry name" value="P450"/>
</dbReference>
<dbReference type="GO" id="GO:0004497">
    <property type="term" value="F:monooxygenase activity"/>
    <property type="evidence" value="ECO:0007669"/>
    <property type="project" value="UniProtKB-KW"/>
</dbReference>
<gene>
    <name evidence="8" type="ORF">EV356DRAFT_441091</name>
</gene>
<sequence length="532" mass="59783">MLSVLSALVLVLLSAVTFFICRTLRQAEALQNFGGEWSTKYSRLWLLWANSSGKMNTIFTVVNDKYGGRPTARIAPHMLITRDAELIKRMNAVRSPFKRSEWYTALRLHPTRDNITSVTDESVHSDIRNRMSPGYSGKENTHMESDIDHRLLDLFDLITRKYSSTAQNFRPVDLSRIITYFTLDVISTVAFGQEFGFLKSDSDPFGYIANLKEFLPAIIVFGAYTELQRILRLPIFRAILPKSTDKRGLGRVMGFAKERVEERFGAKPIVRQDMLGSFIARGMMQAELESETLTQITAGSDSTASALRMTLYFITTNPAVYTRLLDEITTAIAIGRVSRPIIRDAEARRLPYLQACIKEGLRMYPPVTGLLAKEVPAEGAELEPGKFAPGGTWVAWNSWGLQRNQGIFGPDAEVFRPERWLPRESDGQDKDEEGGEERRLERMTETVGLVFGYGRFGCLGRGVAMMELNKGIIEVSGEILCFSRLMQCTSPWIYSALPNDKMPRCCSASTYKPSTPPSPSPRSALVSFSIRI</sequence>
<evidence type="ECO:0000256" key="7">
    <source>
        <dbReference type="SAM" id="SignalP"/>
    </source>
</evidence>
<comment type="similarity">
    <text evidence="2">Belongs to the cytochrome P450 family.</text>
</comment>
<keyword evidence="8" id="KW-0560">Oxidoreductase</keyword>
<name>A0A6A6HI80_VIRVR</name>
<evidence type="ECO:0000256" key="6">
    <source>
        <dbReference type="SAM" id="MobiDB-lite"/>
    </source>
</evidence>
<accession>A0A6A6HI80</accession>
<dbReference type="GO" id="GO:0020037">
    <property type="term" value="F:heme binding"/>
    <property type="evidence" value="ECO:0007669"/>
    <property type="project" value="InterPro"/>
</dbReference>
<keyword evidence="4 5" id="KW-0408">Iron</keyword>
<dbReference type="PANTHER" id="PTHR24305">
    <property type="entry name" value="CYTOCHROME P450"/>
    <property type="match status" value="1"/>
</dbReference>
<dbReference type="EMBL" id="ML991778">
    <property type="protein sequence ID" value="KAF2237796.1"/>
    <property type="molecule type" value="Genomic_DNA"/>
</dbReference>
<organism evidence="8 9">
    <name type="scientific">Viridothelium virens</name>
    <name type="common">Speckled blister lichen</name>
    <name type="synonym">Trypethelium virens</name>
    <dbReference type="NCBI Taxonomy" id="1048519"/>
    <lineage>
        <taxon>Eukaryota</taxon>
        <taxon>Fungi</taxon>
        <taxon>Dikarya</taxon>
        <taxon>Ascomycota</taxon>
        <taxon>Pezizomycotina</taxon>
        <taxon>Dothideomycetes</taxon>
        <taxon>Dothideomycetes incertae sedis</taxon>
        <taxon>Trypetheliales</taxon>
        <taxon>Trypetheliaceae</taxon>
        <taxon>Viridothelium</taxon>
    </lineage>
</organism>